<sequence length="470" mass="51926">MSSLQFPPSSPVLDGPELSGNPFKGREPPRGRFEYPTPNPSSTVGRLSSPARQEKYADPAEPATVSINRDFDVVAPHARDFDVVAPHARVLRVPLLSDRSRISIGRSSKSCDFHFKGSGKATDKRISRCHVTIEYPGKHMVLTCTGFNGFGIIVPRVCLVKQLGEKTFQLVETDTPLRADGVWKSIHLDHQHTEFHVARGESVHMPRFANVLLQVGSHVLLVNPDDCDEDVTDDEPMELEPARPKSGAAALQKTGNPHTPRKPAQHSITAEEPTPSRPRKCLAEQENLFVRSDSSSQVLTPPLSSRSPNVCSAVPAKRRAHSEEPQGPAKKAKRAQEHDANGKLIIDEQCLAGVGNVGEIENIIINHLAFSRLSSTPASFLNTILAVVSKLTLQQLRVVLHQVDCIGVIYRLGKDAAGKPLEEEYYYIPEKDRDPERNKLVSSVRGHGGLRACRKTHKQYYWKKPAPIKK</sequence>
<reference evidence="3 4" key="1">
    <citation type="submission" date="2016-05" db="EMBL/GenBank/DDBJ databases">
        <title>Comparative genomics of biotechnologically important yeasts.</title>
        <authorList>
            <consortium name="DOE Joint Genome Institute"/>
            <person name="Riley R."/>
            <person name="Haridas S."/>
            <person name="Wolfe K.H."/>
            <person name="Lopes M.R."/>
            <person name="Hittinger C.T."/>
            <person name="Goker M."/>
            <person name="Salamov A."/>
            <person name="Wisecaver J."/>
            <person name="Long T.M."/>
            <person name="Aerts A.L."/>
            <person name="Barry K."/>
            <person name="Choi C."/>
            <person name="Clum A."/>
            <person name="Coughlan A.Y."/>
            <person name="Deshpande S."/>
            <person name="Douglass A.P."/>
            <person name="Hanson S.J."/>
            <person name="Klenk H.-P."/>
            <person name="LaButti K."/>
            <person name="Lapidus A."/>
            <person name="Lindquist E."/>
            <person name="Lipzen A."/>
            <person name="Meier-kolthoff J.P."/>
            <person name="Ohm R.A."/>
            <person name="Otillar R.P."/>
            <person name="Pangilinan J."/>
            <person name="Peng Y."/>
            <person name="Rokas A."/>
            <person name="Rosa C.A."/>
            <person name="Scheuner C."/>
            <person name="Sibirny A.A."/>
            <person name="Slot J.C."/>
            <person name="Stielow J.B."/>
            <person name="Sun H."/>
            <person name="Kurtzman C.P."/>
            <person name="Blackwell M."/>
            <person name="Grigoriev I.V."/>
            <person name="Jeffries T.W."/>
        </authorList>
    </citation>
    <scope>NUCLEOTIDE SEQUENCE [LARGE SCALE GENOMIC DNA]</scope>
    <source>
        <strain evidence="3 4">NRRL YB-4993</strain>
    </source>
</reference>
<feature type="region of interest" description="Disordered" evidence="1">
    <location>
        <begin position="292"/>
        <end position="337"/>
    </location>
</feature>
<accession>A0A1A0HGH8</accession>
<organism evidence="3 4">
    <name type="scientific">Metschnikowia bicuspidata var. bicuspidata NRRL YB-4993</name>
    <dbReference type="NCBI Taxonomy" id="869754"/>
    <lineage>
        <taxon>Eukaryota</taxon>
        <taxon>Fungi</taxon>
        <taxon>Dikarya</taxon>
        <taxon>Ascomycota</taxon>
        <taxon>Saccharomycotina</taxon>
        <taxon>Pichiomycetes</taxon>
        <taxon>Metschnikowiaceae</taxon>
        <taxon>Metschnikowia</taxon>
    </lineage>
</organism>
<gene>
    <name evidence="3" type="ORF">METBIDRAFT_34588</name>
</gene>
<proteinExistence type="predicted"/>
<evidence type="ECO:0000313" key="4">
    <source>
        <dbReference type="Proteomes" id="UP000092555"/>
    </source>
</evidence>
<dbReference type="SUPFAM" id="SSF49879">
    <property type="entry name" value="SMAD/FHA domain"/>
    <property type="match status" value="1"/>
</dbReference>
<dbReference type="OrthoDB" id="5348546at2759"/>
<dbReference type="RefSeq" id="XP_018713439.1">
    <property type="nucleotide sequence ID" value="XM_018856493.1"/>
</dbReference>
<feature type="domain" description="FHA" evidence="2">
    <location>
        <begin position="102"/>
        <end position="157"/>
    </location>
</feature>
<protein>
    <recommendedName>
        <fullName evidence="2">FHA domain-containing protein</fullName>
    </recommendedName>
</protein>
<feature type="compositionally biased region" description="Basic and acidic residues" evidence="1">
    <location>
        <begin position="24"/>
        <end position="33"/>
    </location>
</feature>
<dbReference type="AlphaFoldDB" id="A0A1A0HGH8"/>
<comment type="caution">
    <text evidence="3">The sequence shown here is derived from an EMBL/GenBank/DDBJ whole genome shotgun (WGS) entry which is preliminary data.</text>
</comment>
<keyword evidence="4" id="KW-1185">Reference proteome</keyword>
<feature type="region of interest" description="Disordered" evidence="1">
    <location>
        <begin position="226"/>
        <end position="278"/>
    </location>
</feature>
<dbReference type="Gene3D" id="2.60.200.20">
    <property type="match status" value="1"/>
</dbReference>
<dbReference type="GeneID" id="30029469"/>
<dbReference type="STRING" id="869754.A0A1A0HGH8"/>
<feature type="compositionally biased region" description="Acidic residues" evidence="1">
    <location>
        <begin position="226"/>
        <end position="238"/>
    </location>
</feature>
<dbReference type="Proteomes" id="UP000092555">
    <property type="component" value="Unassembled WGS sequence"/>
</dbReference>
<feature type="region of interest" description="Disordered" evidence="1">
    <location>
        <begin position="1"/>
        <end position="54"/>
    </location>
</feature>
<evidence type="ECO:0000259" key="2">
    <source>
        <dbReference type="PROSITE" id="PS50006"/>
    </source>
</evidence>
<dbReference type="InterPro" id="IPR000253">
    <property type="entry name" value="FHA_dom"/>
</dbReference>
<dbReference type="EMBL" id="LXTC01000001">
    <property type="protein sequence ID" value="OBA22958.1"/>
    <property type="molecule type" value="Genomic_DNA"/>
</dbReference>
<dbReference type="PROSITE" id="PS50006">
    <property type="entry name" value="FHA_DOMAIN"/>
    <property type="match status" value="1"/>
</dbReference>
<name>A0A1A0HGH8_9ASCO</name>
<evidence type="ECO:0000313" key="3">
    <source>
        <dbReference type="EMBL" id="OBA22958.1"/>
    </source>
</evidence>
<feature type="compositionally biased region" description="Polar residues" evidence="1">
    <location>
        <begin position="292"/>
        <end position="310"/>
    </location>
</feature>
<dbReference type="InterPro" id="IPR008984">
    <property type="entry name" value="SMAD_FHA_dom_sf"/>
</dbReference>
<evidence type="ECO:0000256" key="1">
    <source>
        <dbReference type="SAM" id="MobiDB-lite"/>
    </source>
</evidence>